<proteinExistence type="inferred from homology"/>
<keyword evidence="2" id="KW-0805">Transcription regulation</keyword>
<organism evidence="6 7">
    <name type="scientific">Pseudomonas asplenii</name>
    <dbReference type="NCBI Taxonomy" id="53407"/>
    <lineage>
        <taxon>Bacteria</taxon>
        <taxon>Pseudomonadati</taxon>
        <taxon>Pseudomonadota</taxon>
        <taxon>Gammaproteobacteria</taxon>
        <taxon>Pseudomonadales</taxon>
        <taxon>Pseudomonadaceae</taxon>
        <taxon>Pseudomonas</taxon>
    </lineage>
</organism>
<comment type="caution">
    <text evidence="6">The sequence shown here is derived from an EMBL/GenBank/DDBJ whole genome shotgun (WGS) entry which is preliminary data.</text>
</comment>
<evidence type="ECO:0000256" key="1">
    <source>
        <dbReference type="ARBA" id="ARBA00009437"/>
    </source>
</evidence>
<dbReference type="PANTHER" id="PTHR30346:SF30">
    <property type="entry name" value="SMALL NEUTRAL PROTEASE REGULATORY PROTEIN"/>
    <property type="match status" value="1"/>
</dbReference>
<dbReference type="SUPFAM" id="SSF46785">
    <property type="entry name" value="Winged helix' DNA-binding domain"/>
    <property type="match status" value="1"/>
</dbReference>
<dbReference type="AlphaFoldDB" id="A0A0N0E1T0"/>
<evidence type="ECO:0000259" key="5">
    <source>
        <dbReference type="PROSITE" id="PS50931"/>
    </source>
</evidence>
<dbReference type="Proteomes" id="UP000037931">
    <property type="component" value="Unassembled WGS sequence"/>
</dbReference>
<dbReference type="InterPro" id="IPR005119">
    <property type="entry name" value="LysR_subst-bd"/>
</dbReference>
<dbReference type="Gene3D" id="3.40.190.10">
    <property type="entry name" value="Periplasmic binding protein-like II"/>
    <property type="match status" value="2"/>
</dbReference>
<dbReference type="InterPro" id="IPR036390">
    <property type="entry name" value="WH_DNA-bd_sf"/>
</dbReference>
<gene>
    <name evidence="6" type="ORF">PF66_05634</name>
</gene>
<dbReference type="Gene3D" id="1.10.10.10">
    <property type="entry name" value="Winged helix-like DNA-binding domain superfamily/Winged helix DNA-binding domain"/>
    <property type="match status" value="1"/>
</dbReference>
<evidence type="ECO:0000256" key="2">
    <source>
        <dbReference type="ARBA" id="ARBA00023015"/>
    </source>
</evidence>
<dbReference type="GO" id="GO:0003700">
    <property type="term" value="F:DNA-binding transcription factor activity"/>
    <property type="evidence" value="ECO:0007669"/>
    <property type="project" value="InterPro"/>
</dbReference>
<evidence type="ECO:0000313" key="7">
    <source>
        <dbReference type="Proteomes" id="UP000037931"/>
    </source>
</evidence>
<protein>
    <submittedName>
        <fullName evidence="6">Transcriptional regulator</fullName>
    </submittedName>
</protein>
<dbReference type="PANTHER" id="PTHR30346">
    <property type="entry name" value="TRANSCRIPTIONAL DUAL REGULATOR HCAR-RELATED"/>
    <property type="match status" value="1"/>
</dbReference>
<dbReference type="GO" id="GO:0032993">
    <property type="term" value="C:protein-DNA complex"/>
    <property type="evidence" value="ECO:0007669"/>
    <property type="project" value="TreeGrafter"/>
</dbReference>
<evidence type="ECO:0000256" key="4">
    <source>
        <dbReference type="ARBA" id="ARBA00023163"/>
    </source>
</evidence>
<feature type="domain" description="HTH lysR-type" evidence="5">
    <location>
        <begin position="13"/>
        <end position="70"/>
    </location>
</feature>
<dbReference type="InterPro" id="IPR000847">
    <property type="entry name" value="LysR_HTH_N"/>
</dbReference>
<dbReference type="PATRIC" id="fig|50340.43.peg.3352"/>
<dbReference type="GO" id="GO:0003677">
    <property type="term" value="F:DNA binding"/>
    <property type="evidence" value="ECO:0007669"/>
    <property type="project" value="UniProtKB-KW"/>
</dbReference>
<reference evidence="6 7" key="1">
    <citation type="journal article" date="2015" name="PLoS ONE">
        <title>Rice-Infecting Pseudomonas Genomes Are Highly Accessorized and Harbor Multiple Putative Virulence Mechanisms to Cause Sheath Brown Rot.</title>
        <authorList>
            <person name="Quibod I.L."/>
            <person name="Grande G."/>
            <person name="Oreiro E.G."/>
            <person name="Borja F.N."/>
            <person name="Dossa G.S."/>
            <person name="Mauleon R."/>
            <person name="Cruz C.V."/>
            <person name="Oliva R."/>
        </authorList>
    </citation>
    <scope>NUCLEOTIDE SEQUENCE [LARGE SCALE GENOMIC DNA]</scope>
    <source>
        <strain evidence="6 7">IRRI 6609</strain>
    </source>
</reference>
<comment type="similarity">
    <text evidence="1">Belongs to the LysR transcriptional regulatory family.</text>
</comment>
<dbReference type="InterPro" id="IPR037410">
    <property type="entry name" value="BudR_PBP2"/>
</dbReference>
<keyword evidence="4" id="KW-0804">Transcription</keyword>
<dbReference type="CDD" id="cd08451">
    <property type="entry name" value="PBP2_BudR"/>
    <property type="match status" value="1"/>
</dbReference>
<dbReference type="PROSITE" id="PS50931">
    <property type="entry name" value="HTH_LYSR"/>
    <property type="match status" value="1"/>
</dbReference>
<evidence type="ECO:0000256" key="3">
    <source>
        <dbReference type="ARBA" id="ARBA00023125"/>
    </source>
</evidence>
<sequence>MMSCHTLKVSEMLELRRLQAFVAIAEEGHITRAAERLHMQQPPLTRLLQKLEAEMGVTLMERLPRGVRPTSAGLALLEEARELLARAEGVTEVVRRAARGEQGRLGIGFTSSAALHPFVPGVLRHFREAFGGVSVVLEEAGTGELMDALVHERLDAAFVRSPLNGTPTLQAEPILTEPMLLALPMDHPLAQDTHTALPLSDLAGEAFVLYRRRVGLGLYDAILVACREAGFSPRVIQEAPRMAATLSLVAAGLGLSIVPASMQRLRGDGIAYRPLAECPGLIAPLHLATRVGDSSSVLQRFRERVIAAAAGER</sequence>
<evidence type="ECO:0000313" key="6">
    <source>
        <dbReference type="EMBL" id="KPA88057.1"/>
    </source>
</evidence>
<dbReference type="InterPro" id="IPR036388">
    <property type="entry name" value="WH-like_DNA-bd_sf"/>
</dbReference>
<dbReference type="SUPFAM" id="SSF53850">
    <property type="entry name" value="Periplasmic binding protein-like II"/>
    <property type="match status" value="1"/>
</dbReference>
<dbReference type="EMBL" id="JSYZ01000025">
    <property type="protein sequence ID" value="KPA88057.1"/>
    <property type="molecule type" value="Genomic_DNA"/>
</dbReference>
<dbReference type="Pfam" id="PF03466">
    <property type="entry name" value="LysR_substrate"/>
    <property type="match status" value="1"/>
</dbReference>
<dbReference type="Pfam" id="PF00126">
    <property type="entry name" value="HTH_1"/>
    <property type="match status" value="1"/>
</dbReference>
<keyword evidence="7" id="KW-1185">Reference proteome</keyword>
<dbReference type="STRING" id="50340.PF66_05634"/>
<dbReference type="PRINTS" id="PR00039">
    <property type="entry name" value="HTHLYSR"/>
</dbReference>
<keyword evidence="3" id="KW-0238">DNA-binding</keyword>
<accession>A0A0N0E1T0</accession>
<name>A0A0N0E1T0_9PSED</name>
<dbReference type="FunFam" id="1.10.10.10:FF:000001">
    <property type="entry name" value="LysR family transcriptional regulator"/>
    <property type="match status" value="1"/>
</dbReference>